<feature type="domain" description="Histidine kinase" evidence="6">
    <location>
        <begin position="165"/>
        <end position="377"/>
    </location>
</feature>
<dbReference type="Pfam" id="PF00512">
    <property type="entry name" value="HisKA"/>
    <property type="match status" value="1"/>
</dbReference>
<keyword evidence="8" id="KW-0067">ATP-binding</keyword>
<proteinExistence type="predicted"/>
<dbReference type="PANTHER" id="PTHR43547:SF2">
    <property type="entry name" value="HYBRID SIGNAL TRANSDUCTION HISTIDINE KINASE C"/>
    <property type="match status" value="1"/>
</dbReference>
<dbReference type="EC" id="2.7.13.3" evidence="2"/>
<dbReference type="Pfam" id="PF02518">
    <property type="entry name" value="HATPase_c"/>
    <property type="match status" value="1"/>
</dbReference>
<dbReference type="Gene3D" id="1.10.287.130">
    <property type="match status" value="1"/>
</dbReference>
<dbReference type="InterPro" id="IPR003594">
    <property type="entry name" value="HATPase_dom"/>
</dbReference>
<dbReference type="GO" id="GO:0000155">
    <property type="term" value="F:phosphorelay sensor kinase activity"/>
    <property type="evidence" value="ECO:0007669"/>
    <property type="project" value="InterPro"/>
</dbReference>
<sequence>MLEFCWAQMKSMVKILMLEDSLDDAYLIERVLKKEKVEFQNFVVDSRDEFIDGLTDFDPDIILSDHSLPQFNSREALKLCSKIKPNVPFILVTGTVSEEFAISILKQGASNYILKSNLSRLVPAIEQALKQKELEKNKRDAEEALKAQNIELRRLNNELDKFVYSASHDLRSPLTGLMGLLHIARKNINQPDLLEEYLQKMQDSVDKLDNILVEILEYSYNARFEVSAEKIDINVLVTQSLANLDHLPGYHQINIETEIQQDAELFSDRFRLGLIISSLLKNAIQFLDNSKTNPFIQINIQIGKNLDISIKDNGVGIGKKHLDNIFDMFFRASNLSNGAGLGLYIAKDVVTRLNGTIQVKSQVGKGTEFSVSLPVMDSTKALSDLSYLSASKT</sequence>
<dbReference type="CDD" id="cd00156">
    <property type="entry name" value="REC"/>
    <property type="match status" value="1"/>
</dbReference>
<dbReference type="InterPro" id="IPR011006">
    <property type="entry name" value="CheY-like_superfamily"/>
</dbReference>
<dbReference type="SMART" id="SM00388">
    <property type="entry name" value="HisKA"/>
    <property type="match status" value="1"/>
</dbReference>
<feature type="domain" description="Response regulatory" evidence="7">
    <location>
        <begin position="14"/>
        <end position="130"/>
    </location>
</feature>
<organism evidence="8">
    <name type="scientific">Roseihalotalea indica</name>
    <dbReference type="NCBI Taxonomy" id="2867963"/>
    <lineage>
        <taxon>Bacteria</taxon>
        <taxon>Pseudomonadati</taxon>
        <taxon>Bacteroidota</taxon>
        <taxon>Cytophagia</taxon>
        <taxon>Cytophagales</taxon>
        <taxon>Catalimonadaceae</taxon>
        <taxon>Roseihalotalea</taxon>
    </lineage>
</organism>
<evidence type="ECO:0000256" key="4">
    <source>
        <dbReference type="PROSITE-ProRule" id="PRU00169"/>
    </source>
</evidence>
<dbReference type="PANTHER" id="PTHR43547">
    <property type="entry name" value="TWO-COMPONENT HISTIDINE KINASE"/>
    <property type="match status" value="1"/>
</dbReference>
<dbReference type="InterPro" id="IPR036890">
    <property type="entry name" value="HATPase_C_sf"/>
</dbReference>
<evidence type="ECO:0000259" key="6">
    <source>
        <dbReference type="PROSITE" id="PS50109"/>
    </source>
</evidence>
<dbReference type="GO" id="GO:0005524">
    <property type="term" value="F:ATP binding"/>
    <property type="evidence" value="ECO:0007669"/>
    <property type="project" value="UniProtKB-KW"/>
</dbReference>
<dbReference type="EMBL" id="CP120682">
    <property type="protein sequence ID" value="WKN36253.1"/>
    <property type="molecule type" value="Genomic_DNA"/>
</dbReference>
<keyword evidence="5" id="KW-0175">Coiled coil</keyword>
<evidence type="ECO:0000259" key="7">
    <source>
        <dbReference type="PROSITE" id="PS50110"/>
    </source>
</evidence>
<protein>
    <recommendedName>
        <fullName evidence="2">histidine kinase</fullName>
        <ecNumber evidence="2">2.7.13.3</ecNumber>
    </recommendedName>
</protein>
<comment type="catalytic activity">
    <reaction evidence="1">
        <text>ATP + protein L-histidine = ADP + protein N-phospho-L-histidine.</text>
        <dbReference type="EC" id="2.7.13.3"/>
    </reaction>
</comment>
<dbReference type="SMART" id="SM00387">
    <property type="entry name" value="HATPase_c"/>
    <property type="match status" value="1"/>
</dbReference>
<evidence type="ECO:0000256" key="3">
    <source>
        <dbReference type="ARBA" id="ARBA00022553"/>
    </source>
</evidence>
<dbReference type="InterPro" id="IPR004358">
    <property type="entry name" value="Sig_transdc_His_kin-like_C"/>
</dbReference>
<dbReference type="PROSITE" id="PS50109">
    <property type="entry name" value="HIS_KIN"/>
    <property type="match status" value="1"/>
</dbReference>
<accession>A0AA49GLC3</accession>
<dbReference type="SMART" id="SM00448">
    <property type="entry name" value="REC"/>
    <property type="match status" value="1"/>
</dbReference>
<evidence type="ECO:0000256" key="5">
    <source>
        <dbReference type="SAM" id="Coils"/>
    </source>
</evidence>
<dbReference type="Pfam" id="PF00072">
    <property type="entry name" value="Response_reg"/>
    <property type="match status" value="1"/>
</dbReference>
<dbReference type="AlphaFoldDB" id="A0AA49GLC3"/>
<dbReference type="PRINTS" id="PR00344">
    <property type="entry name" value="BCTRLSENSOR"/>
</dbReference>
<dbReference type="PROSITE" id="PS50110">
    <property type="entry name" value="RESPONSE_REGULATORY"/>
    <property type="match status" value="1"/>
</dbReference>
<name>A0AA49GLC3_9BACT</name>
<dbReference type="SUPFAM" id="SSF52172">
    <property type="entry name" value="CheY-like"/>
    <property type="match status" value="1"/>
</dbReference>
<dbReference type="InterPro" id="IPR003661">
    <property type="entry name" value="HisK_dim/P_dom"/>
</dbReference>
<reference evidence="8" key="2">
    <citation type="journal article" date="2024" name="Antonie Van Leeuwenhoek">
        <title>Roseihalotalea indica gen. nov., sp. nov., a halophilic Bacteroidetes from mesopelagic Southwest Indian Ocean with higher carbohydrate metabolic potential.</title>
        <authorList>
            <person name="Chen B."/>
            <person name="Zhang M."/>
            <person name="Lin D."/>
            <person name="Ye J."/>
            <person name="Tang K."/>
        </authorList>
    </citation>
    <scope>NUCLEOTIDE SEQUENCE</scope>
    <source>
        <strain evidence="8">TK19036</strain>
    </source>
</reference>
<evidence type="ECO:0000313" key="8">
    <source>
        <dbReference type="EMBL" id="WKN36253.1"/>
    </source>
</evidence>
<feature type="coiled-coil region" evidence="5">
    <location>
        <begin position="124"/>
        <end position="158"/>
    </location>
</feature>
<dbReference type="InterPro" id="IPR005467">
    <property type="entry name" value="His_kinase_dom"/>
</dbReference>
<dbReference type="SUPFAM" id="SSF55874">
    <property type="entry name" value="ATPase domain of HSP90 chaperone/DNA topoisomerase II/histidine kinase"/>
    <property type="match status" value="1"/>
</dbReference>
<dbReference type="CDD" id="cd00082">
    <property type="entry name" value="HisKA"/>
    <property type="match status" value="1"/>
</dbReference>
<evidence type="ECO:0000256" key="2">
    <source>
        <dbReference type="ARBA" id="ARBA00012438"/>
    </source>
</evidence>
<keyword evidence="8" id="KW-0547">Nucleotide-binding</keyword>
<gene>
    <name evidence="8" type="ORF">K4G66_28215</name>
</gene>
<dbReference type="Gene3D" id="3.30.565.10">
    <property type="entry name" value="Histidine kinase-like ATPase, C-terminal domain"/>
    <property type="match status" value="1"/>
</dbReference>
<evidence type="ECO:0000256" key="1">
    <source>
        <dbReference type="ARBA" id="ARBA00000085"/>
    </source>
</evidence>
<dbReference type="InterPro" id="IPR001789">
    <property type="entry name" value="Sig_transdc_resp-reg_receiver"/>
</dbReference>
<dbReference type="Gene3D" id="3.40.50.2300">
    <property type="match status" value="1"/>
</dbReference>
<reference evidence="8" key="1">
    <citation type="journal article" date="2023" name="Comput. Struct. Biotechnol. J.">
        <title>Discovery of a novel marine Bacteroidetes with a rich repertoire of carbohydrate-active enzymes.</title>
        <authorList>
            <person name="Chen B."/>
            <person name="Liu G."/>
            <person name="Chen Q."/>
            <person name="Wang H."/>
            <person name="Liu L."/>
            <person name="Tang K."/>
        </authorList>
    </citation>
    <scope>NUCLEOTIDE SEQUENCE</scope>
    <source>
        <strain evidence="8">TK19036</strain>
    </source>
</reference>
<keyword evidence="3 4" id="KW-0597">Phosphoprotein</keyword>
<feature type="modified residue" description="4-aspartylphosphate" evidence="4">
    <location>
        <position position="65"/>
    </location>
</feature>